<dbReference type="GO" id="GO:0000976">
    <property type="term" value="F:transcription cis-regulatory region binding"/>
    <property type="evidence" value="ECO:0007669"/>
    <property type="project" value="TreeGrafter"/>
</dbReference>
<keyword evidence="2" id="KW-0238">DNA-binding</keyword>
<dbReference type="InterPro" id="IPR028082">
    <property type="entry name" value="Peripla_BP_I"/>
</dbReference>
<evidence type="ECO:0000256" key="3">
    <source>
        <dbReference type="ARBA" id="ARBA00023163"/>
    </source>
</evidence>
<dbReference type="CDD" id="cd06267">
    <property type="entry name" value="PBP1_LacI_sugar_binding-like"/>
    <property type="match status" value="1"/>
</dbReference>
<evidence type="ECO:0000256" key="1">
    <source>
        <dbReference type="ARBA" id="ARBA00023015"/>
    </source>
</evidence>
<reference evidence="5 6" key="1">
    <citation type="submission" date="2019-03" db="EMBL/GenBank/DDBJ databases">
        <title>This is whole genome sequence of Paenibacillus sp MS74 strain.</title>
        <authorList>
            <person name="Trinh H.N."/>
        </authorList>
    </citation>
    <scope>NUCLEOTIDE SEQUENCE [LARGE SCALE GENOMIC DNA]</scope>
    <source>
        <strain evidence="5 6">MS74</strain>
    </source>
</reference>
<dbReference type="OrthoDB" id="9796186at2"/>
<dbReference type="SUPFAM" id="SSF47413">
    <property type="entry name" value="lambda repressor-like DNA-binding domains"/>
    <property type="match status" value="1"/>
</dbReference>
<dbReference type="CDD" id="cd01392">
    <property type="entry name" value="HTH_LacI"/>
    <property type="match status" value="1"/>
</dbReference>
<dbReference type="PANTHER" id="PTHR30146:SF109">
    <property type="entry name" value="HTH-TYPE TRANSCRIPTIONAL REGULATOR GALS"/>
    <property type="match status" value="1"/>
</dbReference>
<dbReference type="Pfam" id="PF00356">
    <property type="entry name" value="LacI"/>
    <property type="match status" value="1"/>
</dbReference>
<organism evidence="5 6">
    <name type="scientific">Paenibacillus piri</name>
    <dbReference type="NCBI Taxonomy" id="2547395"/>
    <lineage>
        <taxon>Bacteria</taxon>
        <taxon>Bacillati</taxon>
        <taxon>Bacillota</taxon>
        <taxon>Bacilli</taxon>
        <taxon>Bacillales</taxon>
        <taxon>Paenibacillaceae</taxon>
        <taxon>Paenibacillus</taxon>
    </lineage>
</organism>
<dbReference type="GO" id="GO:0003700">
    <property type="term" value="F:DNA-binding transcription factor activity"/>
    <property type="evidence" value="ECO:0007669"/>
    <property type="project" value="TreeGrafter"/>
</dbReference>
<evidence type="ECO:0000313" key="6">
    <source>
        <dbReference type="Proteomes" id="UP000295636"/>
    </source>
</evidence>
<dbReference type="RefSeq" id="WP_133227151.1">
    <property type="nucleotide sequence ID" value="NZ_SMRT01000003.1"/>
</dbReference>
<dbReference type="InterPro" id="IPR046335">
    <property type="entry name" value="LacI/GalR-like_sensor"/>
</dbReference>
<dbReference type="SMART" id="SM00354">
    <property type="entry name" value="HTH_LACI"/>
    <property type="match status" value="1"/>
</dbReference>
<sequence length="348" mass="39119">MVTSRDVAKLAKVSVSTVSRAFREDVYISEEKKKKVFDAAIQLGYTPNLVARSLKNQKSGVIGLILTDIDNIFFSIVSRVIESDLKRQGYRLLVTYNTYNSDNMEQEADNLNLLSASRADGIIFTPKSIKNQSIIERFRKQGIAMVQMYRLAYPDIDSVLIDDQKGAYMATKHLLQHGHRNILLLSIDNSIYQDIRVPGNIYSDPRSEGYKKAMQEEGVPIADASMMNLPVLMDAREMIKQRINEIKPTAIIAGTNLIARDAIKACKEQGFSIPNDISMVMFDDVDFASLLDITTVSQPINEIGHIAGRSMIDQLNKNRPNSPLHVSLEPILISRNSVRNLYHNADKQ</sequence>
<dbReference type="Proteomes" id="UP000295636">
    <property type="component" value="Unassembled WGS sequence"/>
</dbReference>
<dbReference type="AlphaFoldDB" id="A0A4V2ZTX5"/>
<dbReference type="Pfam" id="PF13377">
    <property type="entry name" value="Peripla_BP_3"/>
    <property type="match status" value="1"/>
</dbReference>
<name>A0A4V2ZTX5_9BACL</name>
<dbReference type="InterPro" id="IPR010982">
    <property type="entry name" value="Lambda_DNA-bd_dom_sf"/>
</dbReference>
<dbReference type="PANTHER" id="PTHR30146">
    <property type="entry name" value="LACI-RELATED TRANSCRIPTIONAL REPRESSOR"/>
    <property type="match status" value="1"/>
</dbReference>
<evidence type="ECO:0000313" key="5">
    <source>
        <dbReference type="EMBL" id="TDF98774.1"/>
    </source>
</evidence>
<dbReference type="EMBL" id="SMRT01000003">
    <property type="protein sequence ID" value="TDF98774.1"/>
    <property type="molecule type" value="Genomic_DNA"/>
</dbReference>
<accession>A0A4V2ZTX5</accession>
<dbReference type="SUPFAM" id="SSF53822">
    <property type="entry name" value="Periplasmic binding protein-like I"/>
    <property type="match status" value="1"/>
</dbReference>
<gene>
    <name evidence="5" type="ORF">E1757_09640</name>
</gene>
<keyword evidence="6" id="KW-1185">Reference proteome</keyword>
<dbReference type="PROSITE" id="PS50932">
    <property type="entry name" value="HTH_LACI_2"/>
    <property type="match status" value="1"/>
</dbReference>
<comment type="caution">
    <text evidence="5">The sequence shown here is derived from an EMBL/GenBank/DDBJ whole genome shotgun (WGS) entry which is preliminary data.</text>
</comment>
<evidence type="ECO:0000256" key="2">
    <source>
        <dbReference type="ARBA" id="ARBA00023125"/>
    </source>
</evidence>
<feature type="domain" description="HTH lacI-type" evidence="4">
    <location>
        <begin position="2"/>
        <end position="56"/>
    </location>
</feature>
<proteinExistence type="predicted"/>
<dbReference type="Gene3D" id="1.10.260.40">
    <property type="entry name" value="lambda repressor-like DNA-binding domains"/>
    <property type="match status" value="1"/>
</dbReference>
<dbReference type="Gene3D" id="3.40.50.2300">
    <property type="match status" value="2"/>
</dbReference>
<protein>
    <submittedName>
        <fullName evidence="5">LacI family transcriptional regulator</fullName>
    </submittedName>
</protein>
<evidence type="ECO:0000259" key="4">
    <source>
        <dbReference type="PROSITE" id="PS50932"/>
    </source>
</evidence>
<keyword evidence="1" id="KW-0805">Transcription regulation</keyword>
<dbReference type="InterPro" id="IPR000843">
    <property type="entry name" value="HTH_LacI"/>
</dbReference>
<keyword evidence="3" id="KW-0804">Transcription</keyword>